<dbReference type="Pfam" id="PF04773">
    <property type="entry name" value="FecR"/>
    <property type="match status" value="1"/>
</dbReference>
<keyword evidence="1" id="KW-1133">Transmembrane helix</keyword>
<keyword evidence="1" id="KW-0812">Transmembrane</keyword>
<feature type="transmembrane region" description="Helical" evidence="1">
    <location>
        <begin position="86"/>
        <end position="107"/>
    </location>
</feature>
<evidence type="ECO:0000313" key="4">
    <source>
        <dbReference type="EMBL" id="RPD39214.1"/>
    </source>
</evidence>
<dbReference type="Proteomes" id="UP000279089">
    <property type="component" value="Unassembled WGS sequence"/>
</dbReference>
<dbReference type="Gene3D" id="3.55.50.30">
    <property type="match status" value="1"/>
</dbReference>
<dbReference type="GO" id="GO:0016989">
    <property type="term" value="F:sigma factor antagonist activity"/>
    <property type="evidence" value="ECO:0007669"/>
    <property type="project" value="TreeGrafter"/>
</dbReference>
<dbReference type="RefSeq" id="WP_120518363.1">
    <property type="nucleotide sequence ID" value="NZ_QXZY01000012.1"/>
</dbReference>
<organism evidence="4 5">
    <name type="scientific">Chitinophaga barathri</name>
    <dbReference type="NCBI Taxonomy" id="1647451"/>
    <lineage>
        <taxon>Bacteria</taxon>
        <taxon>Pseudomonadati</taxon>
        <taxon>Bacteroidota</taxon>
        <taxon>Chitinophagia</taxon>
        <taxon>Chitinophagales</taxon>
        <taxon>Chitinophagaceae</taxon>
        <taxon>Chitinophaga</taxon>
    </lineage>
</organism>
<comment type="caution">
    <text evidence="4">The sequence shown here is derived from an EMBL/GenBank/DDBJ whole genome shotgun (WGS) entry which is preliminary data.</text>
</comment>
<name>A0A3N4M6Z6_9BACT</name>
<gene>
    <name evidence="4" type="ORF">EG028_21625</name>
</gene>
<dbReference type="PANTHER" id="PTHR30273">
    <property type="entry name" value="PERIPLASMIC SIGNAL SENSOR AND SIGMA FACTOR ACTIVATOR FECR-RELATED"/>
    <property type="match status" value="1"/>
</dbReference>
<dbReference type="InterPro" id="IPR012373">
    <property type="entry name" value="Ferrdict_sens_TM"/>
</dbReference>
<dbReference type="Gene3D" id="2.60.120.1440">
    <property type="match status" value="1"/>
</dbReference>
<evidence type="ECO:0000259" key="3">
    <source>
        <dbReference type="Pfam" id="PF16344"/>
    </source>
</evidence>
<dbReference type="InterPro" id="IPR032508">
    <property type="entry name" value="FecR_C"/>
</dbReference>
<dbReference type="InterPro" id="IPR006860">
    <property type="entry name" value="FecR"/>
</dbReference>
<dbReference type="OrthoDB" id="1099963at2"/>
<sequence length="393" mass="43530">MTQPEQYLKTLLAKEQWTDEESRWLLHYLEHTPAAELKEMLLEEFHQRNIPVPDLSLQENILDRIHAQMQPVRETKAVPMRRFRGWQVAAAIAGIIVLTGGIIRFSLQQPKQGNATDQAVASADLHKGDIAPGGNKARLVLSNGSSVVLDQAADGAIAGEEKIRKQDESLIYNEDGQDGKMAYNTLITPRGGQYRVQLSDGTKIWLNAASSLEYPMAFNGSEREVKLSGEAYFEVATDAFKPFYVTMNGMKVQVLGTNFNIKAYADEREFTTTLTAGAVRVISAGKQVTLKPGQQSTFTPASNSLAMAEGDPEGATAWKNGIINFRNDELSAVMRELGRWYDVDVAYDNKVTGNIHVTGAMRKQENLSQALRILELTANVHFTVEGRTVRVSQ</sequence>
<dbReference type="EMBL" id="RMBX01000012">
    <property type="protein sequence ID" value="RPD39214.1"/>
    <property type="molecule type" value="Genomic_DNA"/>
</dbReference>
<dbReference type="FunFam" id="2.60.120.1440:FF:000001">
    <property type="entry name" value="Putative anti-sigma factor"/>
    <property type="match status" value="1"/>
</dbReference>
<feature type="domain" description="Protein FecR C-terminal" evidence="3">
    <location>
        <begin position="323"/>
        <end position="390"/>
    </location>
</feature>
<reference evidence="5" key="1">
    <citation type="submission" date="2018-11" db="EMBL/GenBank/DDBJ databases">
        <title>Chitinophaga lutea sp.nov., isolate from arsenic contaminated soil.</title>
        <authorList>
            <person name="Zong Y."/>
        </authorList>
    </citation>
    <scope>NUCLEOTIDE SEQUENCE [LARGE SCALE GENOMIC DNA]</scope>
    <source>
        <strain evidence="5">YLT18</strain>
    </source>
</reference>
<evidence type="ECO:0000256" key="1">
    <source>
        <dbReference type="SAM" id="Phobius"/>
    </source>
</evidence>
<dbReference type="PANTHER" id="PTHR30273:SF2">
    <property type="entry name" value="PROTEIN FECR"/>
    <property type="match status" value="1"/>
</dbReference>
<evidence type="ECO:0000259" key="2">
    <source>
        <dbReference type="Pfam" id="PF04773"/>
    </source>
</evidence>
<dbReference type="Pfam" id="PF16344">
    <property type="entry name" value="FecR_C"/>
    <property type="match status" value="1"/>
</dbReference>
<accession>A0A3N4M6Z6</accession>
<evidence type="ECO:0000313" key="5">
    <source>
        <dbReference type="Proteomes" id="UP000279089"/>
    </source>
</evidence>
<dbReference type="AlphaFoldDB" id="A0A3N4M6Z6"/>
<feature type="domain" description="FecR protein" evidence="2">
    <location>
        <begin position="185"/>
        <end position="280"/>
    </location>
</feature>
<keyword evidence="1" id="KW-0472">Membrane</keyword>
<keyword evidence="5" id="KW-1185">Reference proteome</keyword>
<protein>
    <submittedName>
        <fullName evidence="4">DUF4974 domain-containing protein</fullName>
    </submittedName>
</protein>
<proteinExistence type="predicted"/>